<organism evidence="4 5">
    <name type="scientific">Albula goreensis</name>
    <dbReference type="NCBI Taxonomy" id="1534307"/>
    <lineage>
        <taxon>Eukaryota</taxon>
        <taxon>Metazoa</taxon>
        <taxon>Chordata</taxon>
        <taxon>Craniata</taxon>
        <taxon>Vertebrata</taxon>
        <taxon>Euteleostomi</taxon>
        <taxon>Actinopterygii</taxon>
        <taxon>Neopterygii</taxon>
        <taxon>Teleostei</taxon>
        <taxon>Albuliformes</taxon>
        <taxon>Albulidae</taxon>
        <taxon>Albula</taxon>
    </lineage>
</organism>
<dbReference type="InterPro" id="IPR011161">
    <property type="entry name" value="MHC_I-like_Ag-recog"/>
</dbReference>
<feature type="signal peptide" evidence="2">
    <location>
        <begin position="1"/>
        <end position="18"/>
    </location>
</feature>
<dbReference type="AlphaFoldDB" id="A0A8T3E6W9"/>
<dbReference type="GO" id="GO:0006955">
    <property type="term" value="P:immune response"/>
    <property type="evidence" value="ECO:0007669"/>
    <property type="project" value="TreeGrafter"/>
</dbReference>
<keyword evidence="5" id="KW-1185">Reference proteome</keyword>
<dbReference type="EMBL" id="JAERUA010000003">
    <property type="protein sequence ID" value="KAI1902365.1"/>
    <property type="molecule type" value="Genomic_DNA"/>
</dbReference>
<comment type="caution">
    <text evidence="4">The sequence shown here is derived from an EMBL/GenBank/DDBJ whole genome shotgun (WGS) entry which is preliminary data.</text>
</comment>
<feature type="chain" id="PRO_5035829061" description="MHC class I-like antigen recognition-like domain-containing protein" evidence="2">
    <location>
        <begin position="19"/>
        <end position="257"/>
    </location>
</feature>
<reference evidence="4" key="1">
    <citation type="submission" date="2021-01" db="EMBL/GenBank/DDBJ databases">
        <authorList>
            <person name="Zahm M."/>
            <person name="Roques C."/>
            <person name="Cabau C."/>
            <person name="Klopp C."/>
            <person name="Donnadieu C."/>
            <person name="Jouanno E."/>
            <person name="Lampietro C."/>
            <person name="Louis A."/>
            <person name="Herpin A."/>
            <person name="Echchiki A."/>
            <person name="Berthelot C."/>
            <person name="Parey E."/>
            <person name="Roest-Crollius H."/>
            <person name="Braasch I."/>
            <person name="Postlethwait J."/>
            <person name="Bobe J."/>
            <person name="Montfort J."/>
            <person name="Bouchez O."/>
            <person name="Begum T."/>
            <person name="Mejri S."/>
            <person name="Adams A."/>
            <person name="Chen W.-J."/>
            <person name="Guiguen Y."/>
        </authorList>
    </citation>
    <scope>NUCLEOTIDE SEQUENCE</scope>
    <source>
        <tissue evidence="4">Blood</tissue>
    </source>
</reference>
<feature type="domain" description="MHC class I-like antigen recognition-like" evidence="3">
    <location>
        <begin position="21"/>
        <end position="104"/>
    </location>
</feature>
<dbReference type="Proteomes" id="UP000829720">
    <property type="component" value="Unassembled WGS sequence"/>
</dbReference>
<name>A0A8T3E6W9_9TELE</name>
<evidence type="ECO:0000256" key="2">
    <source>
        <dbReference type="SAM" id="SignalP"/>
    </source>
</evidence>
<gene>
    <name evidence="4" type="ORF">AGOR_G00044020</name>
</gene>
<evidence type="ECO:0000256" key="1">
    <source>
        <dbReference type="ARBA" id="ARBA00023180"/>
    </source>
</evidence>
<dbReference type="Gene3D" id="3.30.500.10">
    <property type="entry name" value="MHC class I-like antigen recognition-like"/>
    <property type="match status" value="1"/>
</dbReference>
<evidence type="ECO:0000313" key="5">
    <source>
        <dbReference type="Proteomes" id="UP000829720"/>
    </source>
</evidence>
<dbReference type="InterPro" id="IPR037055">
    <property type="entry name" value="MHC_I-like_Ag-recog_sf"/>
</dbReference>
<dbReference type="PANTHER" id="PTHR16675">
    <property type="entry name" value="MHC CLASS I-RELATED"/>
    <property type="match status" value="1"/>
</dbReference>
<dbReference type="InterPro" id="IPR011162">
    <property type="entry name" value="MHC_I/II-like_Ag-recog"/>
</dbReference>
<dbReference type="GO" id="GO:0009897">
    <property type="term" value="C:external side of plasma membrane"/>
    <property type="evidence" value="ECO:0007669"/>
    <property type="project" value="TreeGrafter"/>
</dbReference>
<keyword evidence="1" id="KW-0325">Glycoprotein</keyword>
<dbReference type="PANTHER" id="PTHR16675:SF237">
    <property type="entry name" value="MHC CLASS I ANTIGEN TRANSCRIPT VARIANT 1-RELATED"/>
    <property type="match status" value="1"/>
</dbReference>
<dbReference type="InterPro" id="IPR050208">
    <property type="entry name" value="MHC_class-I_related"/>
</dbReference>
<dbReference type="GO" id="GO:0005615">
    <property type="term" value="C:extracellular space"/>
    <property type="evidence" value="ECO:0007669"/>
    <property type="project" value="TreeGrafter"/>
</dbReference>
<keyword evidence="2" id="KW-0732">Signal</keyword>
<dbReference type="Pfam" id="PF00129">
    <property type="entry name" value="MHC_I"/>
    <property type="match status" value="1"/>
</dbReference>
<proteinExistence type="predicted"/>
<accession>A0A8T3E6W9</accession>
<protein>
    <recommendedName>
        <fullName evidence="3">MHC class I-like antigen recognition-like domain-containing protein</fullName>
    </recommendedName>
</protein>
<sequence length="257" mass="28403">MGILVLLGVICSIHAAYAVTHSWKAFITGSTGLSEFPEFVAVGYVDDVPVEYFDSRTNHLQHRQKWMEQSFGKDYMERQTNILKVTMQNVKSNVKVLMERFNQSGVTIPVYHLLPYLLFCSKPGPLTGASAPDSRTLTGYSTHRCVLLHTLSVQFELCARLFSEDEVLCSELHGVSHCQQSLVDLQGLHSKGPDVTPVGSVSSWAIVGGPPLPVHLQGSRAVAIDNTPHWLVLLSVRVKHSGHSLLPPTSYWRTGVL</sequence>
<evidence type="ECO:0000259" key="3">
    <source>
        <dbReference type="Pfam" id="PF00129"/>
    </source>
</evidence>
<dbReference type="OrthoDB" id="8936120at2759"/>
<evidence type="ECO:0000313" key="4">
    <source>
        <dbReference type="EMBL" id="KAI1902365.1"/>
    </source>
</evidence>
<dbReference type="SUPFAM" id="SSF54452">
    <property type="entry name" value="MHC antigen-recognition domain"/>
    <property type="match status" value="1"/>
</dbReference>